<sequence>MWRQFLAVLGLLWCGVAAGQEPDPLSLDFRGALQHLVTVNETLQASRATVEQRRAERAEADARRLPSVELTSRYSHLNAPLEADIGRVGDALIGRIRQAGVDFPPFTLPRHYRIQDRDFVNVSLQAVQPVYLGGRIQAGREAARFGLEASKAEMDRHGAELEVALVERYFGQALARESLEVYKRSTESLRLHESNARRLEAEGQIARVERLRASVALAEAENELLVAREQLELSRAALAALLASDHPVTTATPIPAPPPSVDRDAWKAAAEVANPGLRQAAQTLQQARAGARATRGEFLPVVSLFGARELYTEDLTLVDPEWVVGIQANWTLFDGGQRRARMALAEARVSEVDRRLAAGRRDVALLVDQQVDRLNGALARQRTLAATSELTAESLRAQQRAFEEGFATSMDVIDAELARSRVALGELAARRDAWVATAALHAAAGRGEQLVDLIEQRAHD</sequence>
<evidence type="ECO:0000256" key="5">
    <source>
        <dbReference type="ARBA" id="ARBA00022692"/>
    </source>
</evidence>
<dbReference type="GO" id="GO:1990281">
    <property type="term" value="C:efflux pump complex"/>
    <property type="evidence" value="ECO:0007669"/>
    <property type="project" value="TreeGrafter"/>
</dbReference>
<comment type="similarity">
    <text evidence="2">Belongs to the outer membrane factor (OMF) (TC 1.B.17) family.</text>
</comment>
<feature type="coiled-coil region" evidence="8">
    <location>
        <begin position="182"/>
        <end position="237"/>
    </location>
</feature>
<keyword evidence="7" id="KW-0998">Cell outer membrane</keyword>
<dbReference type="Pfam" id="PF02321">
    <property type="entry name" value="OEP"/>
    <property type="match status" value="2"/>
</dbReference>
<proteinExistence type="inferred from homology"/>
<protein>
    <recommendedName>
        <fullName evidence="11">Transporter</fullName>
    </recommendedName>
</protein>
<keyword evidence="3" id="KW-0813">Transport</keyword>
<evidence type="ECO:0008006" key="11">
    <source>
        <dbReference type="Google" id="ProtNLM"/>
    </source>
</evidence>
<dbReference type="KEGG" id="hhc:M911_08845"/>
<keyword evidence="4" id="KW-1134">Transmembrane beta strand</keyword>
<gene>
    <name evidence="9" type="ORF">M911_08845</name>
</gene>
<evidence type="ECO:0000256" key="2">
    <source>
        <dbReference type="ARBA" id="ARBA00007613"/>
    </source>
</evidence>
<keyword evidence="10" id="KW-1185">Reference proteome</keyword>
<reference evidence="10" key="2">
    <citation type="submission" date="2014-02" db="EMBL/GenBank/DDBJ databases">
        <title>Draft Genome Sequence of extremely halophilic bacteria Halorhodospira halochloris.</title>
        <authorList>
            <person name="Singh K.S."/>
        </authorList>
    </citation>
    <scope>NUCLEOTIDE SEQUENCE [LARGE SCALE GENOMIC DNA]</scope>
    <source>
        <strain evidence="10">A</strain>
    </source>
</reference>
<dbReference type="Proteomes" id="UP000019442">
    <property type="component" value="Chromosome"/>
</dbReference>
<dbReference type="Gene3D" id="1.20.1600.10">
    <property type="entry name" value="Outer membrane efflux proteins (OEP)"/>
    <property type="match status" value="1"/>
</dbReference>
<organism evidence="9 10">
    <name type="scientific">Ectothiorhodospira haloalkaliphila</name>
    <dbReference type="NCBI Taxonomy" id="421628"/>
    <lineage>
        <taxon>Bacteria</taxon>
        <taxon>Pseudomonadati</taxon>
        <taxon>Pseudomonadota</taxon>
        <taxon>Gammaproteobacteria</taxon>
        <taxon>Chromatiales</taxon>
        <taxon>Ectothiorhodospiraceae</taxon>
        <taxon>Ectothiorhodospira</taxon>
    </lineage>
</organism>
<dbReference type="RefSeq" id="WP_025281682.1">
    <property type="nucleotide sequence ID" value="NZ_CP007268.1"/>
</dbReference>
<dbReference type="PANTHER" id="PTHR30026">
    <property type="entry name" value="OUTER MEMBRANE PROTEIN TOLC"/>
    <property type="match status" value="1"/>
</dbReference>
<dbReference type="OrthoDB" id="5780445at2"/>
<dbReference type="GO" id="GO:0015562">
    <property type="term" value="F:efflux transmembrane transporter activity"/>
    <property type="evidence" value="ECO:0007669"/>
    <property type="project" value="InterPro"/>
</dbReference>
<reference evidence="9 10" key="1">
    <citation type="journal article" date="2014" name="J Genomics">
        <title>Draft Genome Sequence of the Extremely Halophilic Phototrophic Purple Sulfur Bacterium Halorhodospira halochloris.</title>
        <authorList>
            <person name="Singh K.S."/>
            <person name="Kirksey J."/>
            <person name="Hoff W.D."/>
            <person name="Deole R."/>
        </authorList>
    </citation>
    <scope>NUCLEOTIDE SEQUENCE [LARGE SCALE GENOMIC DNA]</scope>
    <source>
        <strain evidence="9 10">A</strain>
    </source>
</reference>
<evidence type="ECO:0000313" key="10">
    <source>
        <dbReference type="Proteomes" id="UP000019442"/>
    </source>
</evidence>
<keyword evidence="8" id="KW-0175">Coiled coil</keyword>
<accession>W8KLP2</accession>
<dbReference type="PATRIC" id="fig|1354791.3.peg.2216"/>
<dbReference type="GO" id="GO:0015288">
    <property type="term" value="F:porin activity"/>
    <property type="evidence" value="ECO:0007669"/>
    <property type="project" value="TreeGrafter"/>
</dbReference>
<dbReference type="InterPro" id="IPR003423">
    <property type="entry name" value="OMP_efflux"/>
</dbReference>
<name>W8KLP2_9GAMM</name>
<evidence type="ECO:0000256" key="8">
    <source>
        <dbReference type="SAM" id="Coils"/>
    </source>
</evidence>
<evidence type="ECO:0000313" key="9">
    <source>
        <dbReference type="EMBL" id="AHK80689.1"/>
    </source>
</evidence>
<evidence type="ECO:0000256" key="3">
    <source>
        <dbReference type="ARBA" id="ARBA00022448"/>
    </source>
</evidence>
<dbReference type="InterPro" id="IPR051906">
    <property type="entry name" value="TolC-like"/>
</dbReference>
<keyword evidence="6" id="KW-0472">Membrane</keyword>
<dbReference type="GO" id="GO:0009279">
    <property type="term" value="C:cell outer membrane"/>
    <property type="evidence" value="ECO:0007669"/>
    <property type="project" value="UniProtKB-SubCell"/>
</dbReference>
<dbReference type="AlphaFoldDB" id="W8KLP2"/>
<keyword evidence="5" id="KW-0812">Transmembrane</keyword>
<dbReference type="EMBL" id="CP007268">
    <property type="protein sequence ID" value="AHK80689.1"/>
    <property type="molecule type" value="Genomic_DNA"/>
</dbReference>
<evidence type="ECO:0000256" key="4">
    <source>
        <dbReference type="ARBA" id="ARBA00022452"/>
    </source>
</evidence>
<evidence type="ECO:0000256" key="1">
    <source>
        <dbReference type="ARBA" id="ARBA00004442"/>
    </source>
</evidence>
<dbReference type="SUPFAM" id="SSF56954">
    <property type="entry name" value="Outer membrane efflux proteins (OEP)"/>
    <property type="match status" value="1"/>
</dbReference>
<evidence type="ECO:0000256" key="7">
    <source>
        <dbReference type="ARBA" id="ARBA00023237"/>
    </source>
</evidence>
<dbReference type="PANTHER" id="PTHR30026:SF5">
    <property type="entry name" value="ABC-TYPE EFFLUX SYSTEM SECRETIN COMPONENT"/>
    <property type="match status" value="1"/>
</dbReference>
<dbReference type="HOGENOM" id="CLU_012817_9_0_6"/>
<comment type="subcellular location">
    <subcellularLocation>
        <location evidence="1">Cell outer membrane</location>
    </subcellularLocation>
</comment>
<evidence type="ECO:0000256" key="6">
    <source>
        <dbReference type="ARBA" id="ARBA00023136"/>
    </source>
</evidence>